<protein>
    <recommendedName>
        <fullName evidence="7">Retrovirus-related Pol polyprotein from transposon RE1</fullName>
    </recommendedName>
</protein>
<proteinExistence type="predicted"/>
<dbReference type="Pfam" id="PF07727">
    <property type="entry name" value="RVT_2"/>
    <property type="match status" value="1"/>
</dbReference>
<evidence type="ECO:0000259" key="4">
    <source>
        <dbReference type="Pfam" id="PF22936"/>
    </source>
</evidence>
<evidence type="ECO:0000256" key="1">
    <source>
        <dbReference type="SAM" id="MobiDB-lite"/>
    </source>
</evidence>
<evidence type="ECO:0000313" key="6">
    <source>
        <dbReference type="Proteomes" id="UP001188597"/>
    </source>
</evidence>
<evidence type="ECO:0008006" key="7">
    <source>
        <dbReference type="Google" id="ProtNLM"/>
    </source>
</evidence>
<dbReference type="PANTHER" id="PTHR34222">
    <property type="entry name" value="GAG_PRE-INTEGRS DOMAIN-CONTAINING PROTEIN"/>
    <property type="match status" value="1"/>
</dbReference>
<dbReference type="InterPro" id="IPR013103">
    <property type="entry name" value="RVT_2"/>
</dbReference>
<reference evidence="5" key="1">
    <citation type="submission" date="2022-12" db="EMBL/GenBank/DDBJ databases">
        <title>Draft genome assemblies for two species of Escallonia (Escalloniales).</title>
        <authorList>
            <person name="Chanderbali A."/>
            <person name="Dervinis C."/>
            <person name="Anghel I."/>
            <person name="Soltis D."/>
            <person name="Soltis P."/>
            <person name="Zapata F."/>
        </authorList>
    </citation>
    <scope>NUCLEOTIDE SEQUENCE</scope>
    <source>
        <strain evidence="5">UCBG64.0493</strain>
        <tissue evidence="5">Leaf</tissue>
    </source>
</reference>
<feature type="region of interest" description="Disordered" evidence="1">
    <location>
        <begin position="1"/>
        <end position="21"/>
    </location>
</feature>
<dbReference type="CDD" id="cd09272">
    <property type="entry name" value="RNase_HI_RT_Ty1"/>
    <property type="match status" value="1"/>
</dbReference>
<name>A0AA89AT76_9ASTE</name>
<dbReference type="Pfam" id="PF22936">
    <property type="entry name" value="Pol_BBD"/>
    <property type="match status" value="1"/>
</dbReference>
<feature type="domain" description="Reverse transcriptase Ty1/copia-type" evidence="2">
    <location>
        <begin position="479"/>
        <end position="547"/>
    </location>
</feature>
<dbReference type="AlphaFoldDB" id="A0AA89AT76"/>
<accession>A0AA89AT76</accession>
<dbReference type="EMBL" id="JAVXUP010001099">
    <property type="protein sequence ID" value="KAK3015974.1"/>
    <property type="molecule type" value="Genomic_DNA"/>
</dbReference>
<dbReference type="PANTHER" id="PTHR34222:SF91">
    <property type="match status" value="1"/>
</dbReference>
<dbReference type="InterPro" id="IPR054722">
    <property type="entry name" value="PolX-like_BBD"/>
</dbReference>
<feature type="domain" description="Retrovirus-related Pol polyprotein from transposon TNT 1-94-like beta-barrel" evidence="4">
    <location>
        <begin position="338"/>
        <end position="413"/>
    </location>
</feature>
<dbReference type="Proteomes" id="UP001188597">
    <property type="component" value="Unassembled WGS sequence"/>
</dbReference>
<dbReference type="Pfam" id="PF14244">
    <property type="entry name" value="Retrotran_gag_3"/>
    <property type="match status" value="1"/>
</dbReference>
<evidence type="ECO:0000259" key="2">
    <source>
        <dbReference type="Pfam" id="PF07727"/>
    </source>
</evidence>
<keyword evidence="6" id="KW-1185">Reference proteome</keyword>
<sequence length="689" mass="77300">MTSEISISSSDSSVPGVGGLPTHGNSESSILPIIGHKLNGLNYLQWSQSVFMFISGKGKEDYLTGTIETPSKDDPNYKKWNSENHMVMSWLIKTIKILKLARISCFMELPRKFGRMSRRHIQTMRTLQNTSKSKLDIFEKITWDCQLDKKKYDKIVEKERIFKLLLGLNKDLDEVRGRILGTKPLPSLREAFSEVRREESRKKIMMGRPGIQNSGESSALAAYGTNYKGSDNQPHKGKPWCDHCCRPGHIKEKCWKIHGKPANWKPRKPQPENRGYVATTEEKSISEDVVFSKEQLELLQNMFNQAQINPPVIGSGTIAQKGIFPSAFNSKVEKSNPWVIDTGASDHMTGDISLFSSYSTCSNNYKVRIADGSLSTVSGMGSIVISPSITLDYVLLVPSLSCNLLSISKLTKNLKCVANFFPTHCIFQVQDSRKMIGNAKECAGLYLLKDDNLVNETRTDQCISNSVLDPNPSTVPAESGDDYEEMNRLKTILTKEFEIKDLGKLKHFLSMEVARSNKGISISQRKYTLDLLKETGMLGCKPVDTPMDPICKLGRKEGNWAGSITDRRSTSGYCTYVWGNLVTWRSKKQYVVSRSSAEAEFRAIALSICDNLASINIVKNPVHHDRTKHVEIDRHFIREKIEGGIIQMVYTPSSHQTADILTKALPKGNFDNLNSKVGMINIYSQLEGE</sequence>
<feature type="domain" description="Retrotransposon Copia-like N-terminal" evidence="3">
    <location>
        <begin position="31"/>
        <end position="70"/>
    </location>
</feature>
<comment type="caution">
    <text evidence="5">The sequence shown here is derived from an EMBL/GenBank/DDBJ whole genome shotgun (WGS) entry which is preliminary data.</text>
</comment>
<gene>
    <name evidence="5" type="ORF">RJ639_007262</name>
</gene>
<dbReference type="InterPro" id="IPR029472">
    <property type="entry name" value="Copia-like_N"/>
</dbReference>
<evidence type="ECO:0000259" key="3">
    <source>
        <dbReference type="Pfam" id="PF14244"/>
    </source>
</evidence>
<evidence type="ECO:0000313" key="5">
    <source>
        <dbReference type="EMBL" id="KAK3015974.1"/>
    </source>
</evidence>
<organism evidence="5 6">
    <name type="scientific">Escallonia herrerae</name>
    <dbReference type="NCBI Taxonomy" id="1293975"/>
    <lineage>
        <taxon>Eukaryota</taxon>
        <taxon>Viridiplantae</taxon>
        <taxon>Streptophyta</taxon>
        <taxon>Embryophyta</taxon>
        <taxon>Tracheophyta</taxon>
        <taxon>Spermatophyta</taxon>
        <taxon>Magnoliopsida</taxon>
        <taxon>eudicotyledons</taxon>
        <taxon>Gunneridae</taxon>
        <taxon>Pentapetalae</taxon>
        <taxon>asterids</taxon>
        <taxon>campanulids</taxon>
        <taxon>Escalloniales</taxon>
        <taxon>Escalloniaceae</taxon>
        <taxon>Escallonia</taxon>
    </lineage>
</organism>
<feature type="compositionally biased region" description="Low complexity" evidence="1">
    <location>
        <begin position="1"/>
        <end position="13"/>
    </location>
</feature>